<evidence type="ECO:0000313" key="3">
    <source>
        <dbReference type="EMBL" id="KAL2273080.1"/>
    </source>
</evidence>
<evidence type="ECO:0000256" key="1">
    <source>
        <dbReference type="ARBA" id="ARBA00022737"/>
    </source>
</evidence>
<name>A0ABR4DRR8_9PEZI</name>
<protein>
    <recommendedName>
        <fullName evidence="2">NACHT domain-containing protein</fullName>
    </recommendedName>
</protein>
<dbReference type="InterPro" id="IPR027417">
    <property type="entry name" value="P-loop_NTPase"/>
</dbReference>
<feature type="domain" description="NACHT" evidence="2">
    <location>
        <begin position="233"/>
        <end position="348"/>
    </location>
</feature>
<keyword evidence="1" id="KW-0677">Repeat</keyword>
<dbReference type="Pfam" id="PF24883">
    <property type="entry name" value="NPHP3_N"/>
    <property type="match status" value="1"/>
</dbReference>
<proteinExistence type="predicted"/>
<gene>
    <name evidence="3" type="ORF">FJTKL_05600</name>
</gene>
<reference evidence="3 4" key="1">
    <citation type="submission" date="2024-03" db="EMBL/GenBank/DDBJ databases">
        <title>A high-quality draft genome sequence of Diaporthe vaccinii, a causative agent of upright dieback and viscid rot disease in cranberry plants.</title>
        <authorList>
            <person name="Sarrasin M."/>
            <person name="Lang B.F."/>
            <person name="Burger G."/>
        </authorList>
    </citation>
    <scope>NUCLEOTIDE SEQUENCE [LARGE SCALE GENOMIC DNA]</scope>
    <source>
        <strain evidence="3 4">IS7</strain>
    </source>
</reference>
<evidence type="ECO:0000313" key="4">
    <source>
        <dbReference type="Proteomes" id="UP001600888"/>
    </source>
</evidence>
<evidence type="ECO:0000259" key="2">
    <source>
        <dbReference type="PROSITE" id="PS50837"/>
    </source>
</evidence>
<dbReference type="EMBL" id="JBAWTH010000201">
    <property type="protein sequence ID" value="KAL2273080.1"/>
    <property type="molecule type" value="Genomic_DNA"/>
</dbReference>
<dbReference type="InterPro" id="IPR007111">
    <property type="entry name" value="NACHT_NTPase"/>
</dbReference>
<sequence>MAEIIGLAGSIAGLVQVSAGVYLTISKFYREAKEARSTISALATQTSNLSGVLQSLKLLASSPLFDDVGVSLPDFRETYIESCSTTLYRIKRKLETAEHDFESGSHKKLITRSLKWPFASQETNDLIAELSRHREVLQLALSANTMSHMLQCLANTNTIAKSIDVIERRLDRKESIDARAELTARRKEIMKFFLKVNPEDHLQDCRKRRQPSTGKWLIEKDQTFRNWISSPGSQIWLSGIPGAGKTILCGTVVDEILQEQTDSTAVAFFFCDYKYPESQNPVNLLSALAVQLATQADAAFQVLEAYHEELHPHNRINKPPETKRMIEVVQTIVNHYDRVYLAVDGLDECGSNVVEVIQSLKQLTQGSQVNMALFSRDEHDIIEELCDSHQIEIAAHTEDLELYVLAQMDSRKSLRNLAGKSPELHEHIRRTLIGGANGMFRWVACQLDHLDRLPSDGRRRKALTELPPTLFETYDRILDQIMEEDESDQQLCRKALHLIGLGYDEISPLALCEAISTPEDQDLVDKELWVEPDWVSRMCSSLVRVADHGSNHAHFQLAHFTVKEYLRSIKPQSKRALFRFSGGEAIQNLFRVSLKFLISPEFNRKPIIAKSEIQRTEERNERHPFYPIAADYMFCVAPHWSQSLNEQLSLLLEDETMMEHAMKLFNPDKNGTFLSWVLQYMWGQLNLQYRGQFKEDQFFRVLGIILEPEFSALNIAAMLALPSICTYLINIGGINPNLCGRRGAPLHALLGGFQLRFVQGGLRYFPHRHYRSLEKSTLQVYDQPRKCLEILLNHGADTSLR</sequence>
<dbReference type="SUPFAM" id="SSF52540">
    <property type="entry name" value="P-loop containing nucleoside triphosphate hydrolases"/>
    <property type="match status" value="1"/>
</dbReference>
<dbReference type="PANTHER" id="PTHR10039:SF15">
    <property type="entry name" value="NACHT DOMAIN-CONTAINING PROTEIN"/>
    <property type="match status" value="1"/>
</dbReference>
<accession>A0ABR4DRR8</accession>
<keyword evidence="4" id="KW-1185">Reference proteome</keyword>
<comment type="caution">
    <text evidence="3">The sequence shown here is derived from an EMBL/GenBank/DDBJ whole genome shotgun (WGS) entry which is preliminary data.</text>
</comment>
<dbReference type="Proteomes" id="UP001600888">
    <property type="component" value="Unassembled WGS sequence"/>
</dbReference>
<dbReference type="InterPro" id="IPR056884">
    <property type="entry name" value="NPHP3-like_N"/>
</dbReference>
<dbReference type="PANTHER" id="PTHR10039">
    <property type="entry name" value="AMELOGENIN"/>
    <property type="match status" value="1"/>
</dbReference>
<dbReference type="Gene3D" id="3.40.50.300">
    <property type="entry name" value="P-loop containing nucleotide triphosphate hydrolases"/>
    <property type="match status" value="1"/>
</dbReference>
<dbReference type="PROSITE" id="PS50837">
    <property type="entry name" value="NACHT"/>
    <property type="match status" value="1"/>
</dbReference>
<organism evidence="3 4">
    <name type="scientific">Diaporthe vaccinii</name>
    <dbReference type="NCBI Taxonomy" id="105482"/>
    <lineage>
        <taxon>Eukaryota</taxon>
        <taxon>Fungi</taxon>
        <taxon>Dikarya</taxon>
        <taxon>Ascomycota</taxon>
        <taxon>Pezizomycotina</taxon>
        <taxon>Sordariomycetes</taxon>
        <taxon>Sordariomycetidae</taxon>
        <taxon>Diaporthales</taxon>
        <taxon>Diaporthaceae</taxon>
        <taxon>Diaporthe</taxon>
        <taxon>Diaporthe eres species complex</taxon>
    </lineage>
</organism>